<evidence type="ECO:0000256" key="6">
    <source>
        <dbReference type="ARBA" id="ARBA00057559"/>
    </source>
</evidence>
<comment type="function">
    <text evidence="6">Thiol protease which recognizes and hydrolyzes the peptide bond at the C-terminal Gly of UFM1, a ubiquitin-like modifier protein bound to a number of target proteins. Does not hydrolyze SUMO1 or ISG15 ubiquitin-like proteins.</text>
</comment>
<organism evidence="10 11">
    <name type="scientific">Dermatophagoides pteronyssinus</name>
    <name type="common">European house dust mite</name>
    <dbReference type="NCBI Taxonomy" id="6956"/>
    <lineage>
        <taxon>Eukaryota</taxon>
        <taxon>Metazoa</taxon>
        <taxon>Ecdysozoa</taxon>
        <taxon>Arthropoda</taxon>
        <taxon>Chelicerata</taxon>
        <taxon>Arachnida</taxon>
        <taxon>Acari</taxon>
        <taxon>Acariformes</taxon>
        <taxon>Sarcoptiformes</taxon>
        <taxon>Astigmata</taxon>
        <taxon>Psoroptidia</taxon>
        <taxon>Analgoidea</taxon>
        <taxon>Pyroglyphidae</taxon>
        <taxon>Dermatophagoidinae</taxon>
        <taxon>Dermatophagoides</taxon>
    </lineage>
</organism>
<evidence type="ECO:0000256" key="7">
    <source>
        <dbReference type="ARBA" id="ARBA00073264"/>
    </source>
</evidence>
<dbReference type="InterPro" id="IPR038765">
    <property type="entry name" value="Papain-like_cys_pep_sf"/>
</dbReference>
<dbReference type="GO" id="GO:0071567">
    <property type="term" value="F:deUFMylase activity"/>
    <property type="evidence" value="ECO:0007669"/>
    <property type="project" value="TreeGrafter"/>
</dbReference>
<dbReference type="InterPro" id="IPR049387">
    <property type="entry name" value="UFSP2-like_2nd"/>
</dbReference>
<name>A0A6P6Y3U2_DERPT</name>
<evidence type="ECO:0000259" key="9">
    <source>
        <dbReference type="Pfam" id="PF20908"/>
    </source>
</evidence>
<reference evidence="11" key="1">
    <citation type="submission" date="2025-08" db="UniProtKB">
        <authorList>
            <consortium name="RefSeq"/>
        </authorList>
    </citation>
    <scope>IDENTIFICATION</scope>
    <source>
        <strain evidence="11">Airmid</strain>
    </source>
</reference>
<dbReference type="Proteomes" id="UP000515146">
    <property type="component" value="Unplaced"/>
</dbReference>
<evidence type="ECO:0000259" key="8">
    <source>
        <dbReference type="Pfam" id="PF07910"/>
    </source>
</evidence>
<evidence type="ECO:0000256" key="2">
    <source>
        <dbReference type="ARBA" id="ARBA00022670"/>
    </source>
</evidence>
<keyword evidence="10" id="KW-1185">Reference proteome</keyword>
<comment type="similarity">
    <text evidence="1">Belongs to the peptidase C78 family.</text>
</comment>
<dbReference type="SUPFAM" id="SSF54001">
    <property type="entry name" value="Cysteine proteinases"/>
    <property type="match status" value="1"/>
</dbReference>
<dbReference type="InParanoid" id="A0A6P6Y3U2"/>
<accession>A0A6P6Y3U2</accession>
<dbReference type="KEGG" id="dpte:113794253"/>
<keyword evidence="4" id="KW-0378">Hydrolase</keyword>
<gene>
    <name evidence="11" type="primary">LOC113794253</name>
</gene>
<dbReference type="PANTHER" id="PTHR48153">
    <property type="entry name" value="UFM1-SPECIFIC PROTEASE 2"/>
    <property type="match status" value="1"/>
</dbReference>
<feature type="domain" description="UFSP1/2/DUB catalytic" evidence="8">
    <location>
        <begin position="393"/>
        <end position="578"/>
    </location>
</feature>
<sequence>MSGGKIYKFVQTLQQRLQQQCKSGEKGIIFGFNSENNSCYCIGCINNHEEQNSIIEDIPPGNTLLGAYFLGSFDEDSIVDFCSELSKDKKSGKLLVYQFSENDEKEKILQFDIKSKKLTEYQIEIVDYQQALEPLIRIDLIVNFPLNLSFEDSAVTTNLPSIIEQSKSWIFQLDKSSFQLNNREEISQNKIENLYNEIEQFDELQDLQIPGNMKKKMIEKYQRQLRNQKSSVQFKLLGNSGDEKSNNQPDKLENNQNYNFDFEMKFAYLLPMQNNLQQLYKIFVNSSNKMLKSLEKYFSNKLEYPMKMPKVLNFFEPSNYTHIITTVYRDLDSPESYKQQRKLLHLKFRVPMSRPTFKLANSLEWQQDSLSLSSGKRLTNVHVGLKSDIKNGQCFLVQGKYSYYHYNQDNFNDSGWGCAYRSLQTIISWFQWQGYIDDHKVPTHKQIQQALIDVGDKPVEFLGSSRWIGSQEVCYVLNHLYGIESKIIFINSSNELLDKARDLIKHFSINGTPIMIGGGVLAHTIIGVDFNQSTGDVRFLVLDPHYLGDEDLNNIHKKGGCAWKPITFWDKNSFYNLCLPQIPDDF</sequence>
<keyword evidence="5" id="KW-0788">Thiol protease</keyword>
<keyword evidence="2" id="KW-0645">Protease</keyword>
<dbReference type="OrthoDB" id="417506at2759"/>
<evidence type="ECO:0000256" key="3">
    <source>
        <dbReference type="ARBA" id="ARBA00022786"/>
    </source>
</evidence>
<dbReference type="Pfam" id="PF07910">
    <property type="entry name" value="Peptidase_C78"/>
    <property type="match status" value="1"/>
</dbReference>
<dbReference type="OMA" id="IGSQEVC"/>
<dbReference type="RefSeq" id="XP_027200158.1">
    <property type="nucleotide sequence ID" value="XM_027344357.1"/>
</dbReference>
<evidence type="ECO:0000256" key="5">
    <source>
        <dbReference type="ARBA" id="ARBA00022807"/>
    </source>
</evidence>
<evidence type="ECO:0000313" key="11">
    <source>
        <dbReference type="RefSeq" id="XP_027200158.1"/>
    </source>
</evidence>
<evidence type="ECO:0000313" key="10">
    <source>
        <dbReference type="Proteomes" id="UP000515146"/>
    </source>
</evidence>
<evidence type="ECO:0000256" key="1">
    <source>
        <dbReference type="ARBA" id="ARBA00008552"/>
    </source>
</evidence>
<dbReference type="Pfam" id="PF20908">
    <property type="entry name" value="UfSP2_N"/>
    <property type="match status" value="1"/>
</dbReference>
<dbReference type="FunFam" id="3.90.70.130:FF:000001">
    <property type="entry name" value="Probable Ufm1-specific protease 2"/>
    <property type="match status" value="1"/>
</dbReference>
<dbReference type="GO" id="GO:0005634">
    <property type="term" value="C:nucleus"/>
    <property type="evidence" value="ECO:0007669"/>
    <property type="project" value="TreeGrafter"/>
</dbReference>
<evidence type="ECO:0000256" key="4">
    <source>
        <dbReference type="ARBA" id="ARBA00022801"/>
    </source>
</evidence>
<dbReference type="InterPro" id="IPR012462">
    <property type="entry name" value="UFSP1/2_DUB_cat"/>
</dbReference>
<dbReference type="PANTHER" id="PTHR48153:SF2">
    <property type="entry name" value="UFM1-SPECIFIC PROTEASE 2"/>
    <property type="match status" value="1"/>
</dbReference>
<dbReference type="Gene3D" id="3.90.70.130">
    <property type="match status" value="1"/>
</dbReference>
<dbReference type="AlphaFoldDB" id="A0A6P6Y3U2"/>
<dbReference type="GO" id="GO:0006508">
    <property type="term" value="P:proteolysis"/>
    <property type="evidence" value="ECO:0007669"/>
    <property type="project" value="UniProtKB-KW"/>
</dbReference>
<dbReference type="GO" id="GO:0005783">
    <property type="term" value="C:endoplasmic reticulum"/>
    <property type="evidence" value="ECO:0007669"/>
    <property type="project" value="TreeGrafter"/>
</dbReference>
<feature type="domain" description="UFSP2 second" evidence="9">
    <location>
        <begin position="165"/>
        <end position="366"/>
    </location>
</feature>
<protein>
    <recommendedName>
        <fullName evidence="7">Probable Ufm1-specific protease 2</fullName>
    </recommendedName>
</protein>
<keyword evidence="3" id="KW-0833">Ubl conjugation pathway</keyword>
<dbReference type="FunCoup" id="A0A6P6Y3U2">
    <property type="interactions" value="423"/>
</dbReference>
<proteinExistence type="inferred from homology"/>